<protein>
    <submittedName>
        <fullName evidence="2">Glycosyltransferase family 2 protein</fullName>
    </submittedName>
</protein>
<keyword evidence="2" id="KW-0808">Transferase</keyword>
<dbReference type="EMBL" id="VBUF01000003">
    <property type="protein sequence ID" value="TLS71837.1"/>
    <property type="molecule type" value="Genomic_DNA"/>
</dbReference>
<name>A0A5R9HB07_9BACT</name>
<dbReference type="CDD" id="cd04196">
    <property type="entry name" value="GT_2_like_d"/>
    <property type="match status" value="1"/>
</dbReference>
<dbReference type="AlphaFoldDB" id="A0A5R9HB07"/>
<dbReference type="RefSeq" id="WP_138142849.1">
    <property type="nucleotide sequence ID" value="NZ_VBUF01000003.1"/>
</dbReference>
<dbReference type="Pfam" id="PF00535">
    <property type="entry name" value="Glycos_transf_2"/>
    <property type="match status" value="1"/>
</dbReference>
<dbReference type="PANTHER" id="PTHR22916">
    <property type="entry name" value="GLYCOSYLTRANSFERASE"/>
    <property type="match status" value="1"/>
</dbReference>
<dbReference type="PANTHER" id="PTHR22916:SF3">
    <property type="entry name" value="UDP-GLCNAC:BETAGAL BETA-1,3-N-ACETYLGLUCOSAMINYLTRANSFERASE-LIKE PROTEIN 1"/>
    <property type="match status" value="1"/>
</dbReference>
<evidence type="ECO:0000313" key="3">
    <source>
        <dbReference type="Proteomes" id="UP000308001"/>
    </source>
</evidence>
<dbReference type="Gene3D" id="3.90.550.10">
    <property type="entry name" value="Spore Coat Polysaccharide Biosynthesis Protein SpsA, Chain A"/>
    <property type="match status" value="1"/>
</dbReference>
<comment type="caution">
    <text evidence="2">The sequence shown here is derived from an EMBL/GenBank/DDBJ whole genome shotgun (WGS) entry which is preliminary data.</text>
</comment>
<sequence>MKNQKIIVLLSTYNGEKYLKEQLDSLFSQTYKDFEIIVRDDGSSDKTLEILKSYDVKIIESTQNLGAKKSFSTLLKYTLENSDSKYFMFCDQDDVWNDDKIEKTLAKMKEFESFYGSELPLLIHTDLEVVDESLKAISSSMWEYEYIIPKYNSLNRLLIQNTITGCTVMINRKLAEKSLAIPKEAIMHDWWIGLVASCFGKIGYINESTIKYRQHGKNTIGAKGFKVNILRHIVSLIKSLIFRDIRYLNHMQINIIQAKAFLYKFRNKLDVETIKMLEDFTILDQKSWWQKRLILWKYKLLKQGFIRNTGLFLKI</sequence>
<reference evidence="2 3" key="1">
    <citation type="submission" date="2019-05" db="EMBL/GenBank/DDBJ databases">
        <title>Arcobacter cibarius and Arcobacter thereius providing challenges in identification an antibiotic susceptibility and Quinolone resistance.</title>
        <authorList>
            <person name="Busch A."/>
            <person name="Hanel I."/>
            <person name="Hotzel H."/>
            <person name="Tomaso H."/>
        </authorList>
    </citation>
    <scope>NUCLEOTIDE SEQUENCE [LARGE SCALE GENOMIC DNA]</scope>
    <source>
        <strain evidence="2 3">17CS1191_2</strain>
    </source>
</reference>
<proteinExistence type="predicted"/>
<dbReference type="Proteomes" id="UP000308001">
    <property type="component" value="Unassembled WGS sequence"/>
</dbReference>
<organism evidence="2 3">
    <name type="scientific">Aliarcobacter thereius</name>
    <dbReference type="NCBI Taxonomy" id="544718"/>
    <lineage>
        <taxon>Bacteria</taxon>
        <taxon>Pseudomonadati</taxon>
        <taxon>Campylobacterota</taxon>
        <taxon>Epsilonproteobacteria</taxon>
        <taxon>Campylobacterales</taxon>
        <taxon>Arcobacteraceae</taxon>
        <taxon>Aliarcobacter</taxon>
    </lineage>
</organism>
<dbReference type="GO" id="GO:0016758">
    <property type="term" value="F:hexosyltransferase activity"/>
    <property type="evidence" value="ECO:0007669"/>
    <property type="project" value="UniProtKB-ARBA"/>
</dbReference>
<gene>
    <name evidence="2" type="ORF">FE246_05270</name>
</gene>
<evidence type="ECO:0000259" key="1">
    <source>
        <dbReference type="Pfam" id="PF00535"/>
    </source>
</evidence>
<dbReference type="InterPro" id="IPR029044">
    <property type="entry name" value="Nucleotide-diphossugar_trans"/>
</dbReference>
<evidence type="ECO:0000313" key="2">
    <source>
        <dbReference type="EMBL" id="TLS71837.1"/>
    </source>
</evidence>
<dbReference type="SUPFAM" id="SSF53448">
    <property type="entry name" value="Nucleotide-diphospho-sugar transferases"/>
    <property type="match status" value="1"/>
</dbReference>
<feature type="domain" description="Glycosyltransferase 2-like" evidence="1">
    <location>
        <begin position="8"/>
        <end position="111"/>
    </location>
</feature>
<dbReference type="InterPro" id="IPR001173">
    <property type="entry name" value="Glyco_trans_2-like"/>
</dbReference>
<accession>A0A5R9HB07</accession>